<dbReference type="GO" id="GO:0016405">
    <property type="term" value="F:CoA-ligase activity"/>
    <property type="evidence" value="ECO:0007669"/>
    <property type="project" value="TreeGrafter"/>
</dbReference>
<dbReference type="PANTHER" id="PTHR24096">
    <property type="entry name" value="LONG-CHAIN-FATTY-ACID--COA LIGASE"/>
    <property type="match status" value="1"/>
</dbReference>
<dbReference type="InterPro" id="IPR000873">
    <property type="entry name" value="AMP-dep_synth/lig_dom"/>
</dbReference>
<dbReference type="RefSeq" id="XP_002543447.1">
    <property type="nucleotide sequence ID" value="XM_002543401.1"/>
</dbReference>
<dbReference type="InParanoid" id="C4JNG5"/>
<dbReference type="KEGG" id="ure:UREG_02963"/>
<dbReference type="Pfam" id="PF13193">
    <property type="entry name" value="AMP-binding_C"/>
    <property type="match status" value="1"/>
</dbReference>
<dbReference type="Gene3D" id="3.30.300.30">
    <property type="match status" value="1"/>
</dbReference>
<evidence type="ECO:0000313" key="3">
    <source>
        <dbReference type="EMBL" id="EEP78118.1"/>
    </source>
</evidence>
<keyword evidence="4" id="KW-1185">Reference proteome</keyword>
<gene>
    <name evidence="3" type="ORF">UREG_02963</name>
</gene>
<accession>C4JNG5</accession>
<protein>
    <submittedName>
        <fullName evidence="3">Uncharacterized protein</fullName>
    </submittedName>
</protein>
<evidence type="ECO:0000259" key="2">
    <source>
        <dbReference type="Pfam" id="PF13193"/>
    </source>
</evidence>
<proteinExistence type="predicted"/>
<dbReference type="InterPro" id="IPR020845">
    <property type="entry name" value="AMP-binding_CS"/>
</dbReference>
<dbReference type="InterPro" id="IPR042099">
    <property type="entry name" value="ANL_N_sf"/>
</dbReference>
<dbReference type="STRING" id="336963.C4JNG5"/>
<dbReference type="eggNOG" id="KOG1176">
    <property type="taxonomic scope" value="Eukaryota"/>
</dbReference>
<dbReference type="PROSITE" id="PS00455">
    <property type="entry name" value="AMP_BINDING"/>
    <property type="match status" value="1"/>
</dbReference>
<dbReference type="HOGENOM" id="CLU_000022_59_2_1"/>
<dbReference type="SUPFAM" id="SSF56801">
    <property type="entry name" value="Acetyl-CoA synthetase-like"/>
    <property type="match status" value="1"/>
</dbReference>
<dbReference type="OMA" id="HFIATME"/>
<evidence type="ECO:0000313" key="4">
    <source>
        <dbReference type="Proteomes" id="UP000002058"/>
    </source>
</evidence>
<feature type="domain" description="AMP-dependent synthetase/ligase" evidence="1">
    <location>
        <begin position="28"/>
        <end position="394"/>
    </location>
</feature>
<dbReference type="Pfam" id="PF00501">
    <property type="entry name" value="AMP-binding"/>
    <property type="match status" value="1"/>
</dbReference>
<dbReference type="VEuPathDB" id="FungiDB:UREG_02963"/>
<dbReference type="Proteomes" id="UP000002058">
    <property type="component" value="Unassembled WGS sequence"/>
</dbReference>
<dbReference type="AlphaFoldDB" id="C4JNG5"/>
<feature type="domain" description="AMP-binding enzyme C-terminal" evidence="2">
    <location>
        <begin position="448"/>
        <end position="525"/>
    </location>
</feature>
<name>C4JNG5_UNCRE</name>
<dbReference type="PANTHER" id="PTHR24096:SF422">
    <property type="entry name" value="BCDNA.GH02901"/>
    <property type="match status" value="1"/>
</dbReference>
<organism evidence="3 4">
    <name type="scientific">Uncinocarpus reesii (strain UAMH 1704)</name>
    <dbReference type="NCBI Taxonomy" id="336963"/>
    <lineage>
        <taxon>Eukaryota</taxon>
        <taxon>Fungi</taxon>
        <taxon>Dikarya</taxon>
        <taxon>Ascomycota</taxon>
        <taxon>Pezizomycotina</taxon>
        <taxon>Eurotiomycetes</taxon>
        <taxon>Eurotiomycetidae</taxon>
        <taxon>Onygenales</taxon>
        <taxon>Onygenaceae</taxon>
        <taxon>Uncinocarpus</taxon>
    </lineage>
</organism>
<dbReference type="EMBL" id="CH476616">
    <property type="protein sequence ID" value="EEP78118.1"/>
    <property type="molecule type" value="Genomic_DNA"/>
</dbReference>
<evidence type="ECO:0000259" key="1">
    <source>
        <dbReference type="Pfam" id="PF00501"/>
    </source>
</evidence>
<sequence length="559" mass="61667">MIFDSRLELPPPPRSDVFSYIFHHGRRAYPWNRVLYRVDGKEETLTLAELERKSRQFAHALRTEYDIRPRDVVCILATDRIEYPIAYYGALAAGATIALIPIQKEMSETDVAARLEQARAKLLITDSEVLFLAEVASMLAGVIPLMTMDANNQGWSCMADLIKIGDPTANVFDLNTEMEANEYDAFINRTSGSTGAMKSVVTSHAHFIATMEATKLTVPENTDPDKDVWLSSLSLGFFINAKLHMGLNILLGIPVIFTQGSLDESNIGVIERHHITFLFITPPLASRLARCDVSGVNVSSIKWLLTAGAPMHENLRRTVSENFGGVHLTLEWATSETMLLAIQIDESSKKAGSSGTLVNGIQAKVINTETGCECGVGEEGEILVRNKLARFKGYKNNDAANRDFDSEGWFHTKDYGYLDEDCNVYIIDRIKELLKVGEGYGSHISASELESVLFEHPAVASVVVVGLRNNESQIDEPAAFVILKPEHAANSNVARQEVEQFAAQKLTGLRRLTGGVHCLSSYPTTGFKIDRRALKSMMLSKRKPVAAGLFVSPAMVKLV</sequence>
<dbReference type="Gene3D" id="3.40.50.12780">
    <property type="entry name" value="N-terminal domain of ligase-like"/>
    <property type="match status" value="1"/>
</dbReference>
<dbReference type="GeneID" id="8438981"/>
<dbReference type="InterPro" id="IPR045851">
    <property type="entry name" value="AMP-bd_C_sf"/>
</dbReference>
<dbReference type="InterPro" id="IPR025110">
    <property type="entry name" value="AMP-bd_C"/>
</dbReference>
<reference evidence="4" key="1">
    <citation type="journal article" date="2009" name="Genome Res.">
        <title>Comparative genomic analyses of the human fungal pathogens Coccidioides and their relatives.</title>
        <authorList>
            <person name="Sharpton T.J."/>
            <person name="Stajich J.E."/>
            <person name="Rounsley S.D."/>
            <person name="Gardner M.J."/>
            <person name="Wortman J.R."/>
            <person name="Jordar V.S."/>
            <person name="Maiti R."/>
            <person name="Kodira C.D."/>
            <person name="Neafsey D.E."/>
            <person name="Zeng Q."/>
            <person name="Hung C.-Y."/>
            <person name="McMahan C."/>
            <person name="Muszewska A."/>
            <person name="Grynberg M."/>
            <person name="Mandel M.A."/>
            <person name="Kellner E.M."/>
            <person name="Barker B.M."/>
            <person name="Galgiani J.N."/>
            <person name="Orbach M.J."/>
            <person name="Kirkland T.N."/>
            <person name="Cole G.T."/>
            <person name="Henn M.R."/>
            <person name="Birren B.W."/>
            <person name="Taylor J.W."/>
        </authorList>
    </citation>
    <scope>NUCLEOTIDE SEQUENCE [LARGE SCALE GENOMIC DNA]</scope>
    <source>
        <strain evidence="4">UAMH 1704</strain>
    </source>
</reference>
<dbReference type="OrthoDB" id="10253869at2759"/>